<dbReference type="InterPro" id="IPR018461">
    <property type="entry name" value="Na/H_Antiport_NhaC-like_C"/>
</dbReference>
<feature type="transmembrane region" description="Helical" evidence="9">
    <location>
        <begin position="12"/>
        <end position="34"/>
    </location>
</feature>
<name>A0A1M6F408_9FIRM</name>
<feature type="transmembrane region" description="Helical" evidence="9">
    <location>
        <begin position="433"/>
        <end position="452"/>
    </location>
</feature>
<dbReference type="PANTHER" id="PTHR33451:SF3">
    <property type="entry name" value="MALATE-2H(+)_NA(+)-LACTATE ANTIPORTER"/>
    <property type="match status" value="1"/>
</dbReference>
<feature type="transmembrane region" description="Helical" evidence="9">
    <location>
        <begin position="238"/>
        <end position="257"/>
    </location>
</feature>
<keyword evidence="6 9" id="KW-1133">Transmembrane helix</keyword>
<dbReference type="GO" id="GO:0005886">
    <property type="term" value="C:plasma membrane"/>
    <property type="evidence" value="ECO:0007669"/>
    <property type="project" value="UniProtKB-SubCell"/>
</dbReference>
<dbReference type="Proteomes" id="UP000184052">
    <property type="component" value="Unassembled WGS sequence"/>
</dbReference>
<evidence type="ECO:0000256" key="4">
    <source>
        <dbReference type="ARBA" id="ARBA00022475"/>
    </source>
</evidence>
<feature type="transmembrane region" description="Helical" evidence="9">
    <location>
        <begin position="269"/>
        <end position="294"/>
    </location>
</feature>
<keyword evidence="4" id="KW-1003">Cell membrane</keyword>
<dbReference type="GO" id="GO:0015297">
    <property type="term" value="F:antiporter activity"/>
    <property type="evidence" value="ECO:0007669"/>
    <property type="project" value="UniProtKB-KW"/>
</dbReference>
<dbReference type="NCBIfam" id="TIGR00931">
    <property type="entry name" value="antiport_nhaC"/>
    <property type="match status" value="1"/>
</dbReference>
<gene>
    <name evidence="11" type="ORF">SAMN02745751_01343</name>
</gene>
<keyword evidence="2" id="KW-0813">Transport</keyword>
<dbReference type="Pfam" id="PF03553">
    <property type="entry name" value="Na_H_antiporter"/>
    <property type="match status" value="1"/>
</dbReference>
<dbReference type="AlphaFoldDB" id="A0A1M6F408"/>
<dbReference type="InterPro" id="IPR004770">
    <property type="entry name" value="Na/H_antiport_NhaC"/>
</dbReference>
<keyword evidence="7 9" id="KW-0472">Membrane</keyword>
<protein>
    <submittedName>
        <fullName evidence="11">Na+:H+ antiporter, NhaC family</fullName>
    </submittedName>
</protein>
<feature type="transmembrane region" description="Helical" evidence="9">
    <location>
        <begin position="353"/>
        <end position="371"/>
    </location>
</feature>
<evidence type="ECO:0000256" key="7">
    <source>
        <dbReference type="ARBA" id="ARBA00023136"/>
    </source>
</evidence>
<dbReference type="InterPro" id="IPR052180">
    <property type="entry name" value="NhaC_Na-H+_Antiporter"/>
</dbReference>
<organism evidence="11 12">
    <name type="scientific">Dethiosulfatibacter aminovorans DSM 17477</name>
    <dbReference type="NCBI Taxonomy" id="1121476"/>
    <lineage>
        <taxon>Bacteria</taxon>
        <taxon>Bacillati</taxon>
        <taxon>Bacillota</taxon>
        <taxon>Tissierellia</taxon>
        <taxon>Dethiosulfatibacter</taxon>
    </lineage>
</organism>
<comment type="similarity">
    <text evidence="8">Belongs to the NhaC Na(+)/H(+) (TC 2.A.35) antiporter family.</text>
</comment>
<evidence type="ECO:0000313" key="12">
    <source>
        <dbReference type="Proteomes" id="UP000184052"/>
    </source>
</evidence>
<evidence type="ECO:0000259" key="10">
    <source>
        <dbReference type="Pfam" id="PF03553"/>
    </source>
</evidence>
<proteinExistence type="inferred from homology"/>
<dbReference type="OrthoDB" id="9762978at2"/>
<feature type="domain" description="Na+/H+ antiporter NhaC-like C-terminal" evidence="10">
    <location>
        <begin position="163"/>
        <end position="455"/>
    </location>
</feature>
<reference evidence="11 12" key="1">
    <citation type="submission" date="2016-11" db="EMBL/GenBank/DDBJ databases">
        <authorList>
            <person name="Jaros S."/>
            <person name="Januszkiewicz K."/>
            <person name="Wedrychowicz H."/>
        </authorList>
    </citation>
    <scope>NUCLEOTIDE SEQUENCE [LARGE SCALE GENOMIC DNA]</scope>
    <source>
        <strain evidence="11 12">DSM 17477</strain>
    </source>
</reference>
<comment type="subcellular location">
    <subcellularLocation>
        <location evidence="1">Cell membrane</location>
        <topology evidence="1">Multi-pass membrane protein</topology>
    </subcellularLocation>
</comment>
<evidence type="ECO:0000256" key="2">
    <source>
        <dbReference type="ARBA" id="ARBA00022448"/>
    </source>
</evidence>
<feature type="transmembrane region" description="Helical" evidence="9">
    <location>
        <begin position="70"/>
        <end position="92"/>
    </location>
</feature>
<feature type="transmembrane region" description="Helical" evidence="9">
    <location>
        <begin position="200"/>
        <end position="218"/>
    </location>
</feature>
<dbReference type="PANTHER" id="PTHR33451">
    <property type="entry name" value="MALATE-2H(+)/NA(+)-LACTATE ANTIPORTER"/>
    <property type="match status" value="1"/>
</dbReference>
<evidence type="ECO:0000256" key="9">
    <source>
        <dbReference type="SAM" id="Phobius"/>
    </source>
</evidence>
<evidence type="ECO:0000256" key="5">
    <source>
        <dbReference type="ARBA" id="ARBA00022692"/>
    </source>
</evidence>
<evidence type="ECO:0000256" key="3">
    <source>
        <dbReference type="ARBA" id="ARBA00022449"/>
    </source>
</evidence>
<evidence type="ECO:0000256" key="6">
    <source>
        <dbReference type="ARBA" id="ARBA00022989"/>
    </source>
</evidence>
<keyword evidence="3" id="KW-0050">Antiport</keyword>
<dbReference type="STRING" id="1121476.SAMN02745751_01343"/>
<accession>A0A1M6F408</accession>
<dbReference type="EMBL" id="FQZL01000008">
    <property type="protein sequence ID" value="SHI92339.1"/>
    <property type="molecule type" value="Genomic_DNA"/>
</dbReference>
<feature type="transmembrane region" description="Helical" evidence="9">
    <location>
        <begin position="112"/>
        <end position="133"/>
    </location>
</feature>
<feature type="transmembrane region" description="Helical" evidence="9">
    <location>
        <begin position="40"/>
        <end position="58"/>
    </location>
</feature>
<evidence type="ECO:0000256" key="1">
    <source>
        <dbReference type="ARBA" id="ARBA00004651"/>
    </source>
</evidence>
<dbReference type="RefSeq" id="WP_073048814.1">
    <property type="nucleotide sequence ID" value="NZ_FQZL01000008.1"/>
</dbReference>
<sequence length="474" mass="50755">MNLTTKNERKPSLLIASIPFLSMLLFVTVGIIKLGVDPQIPLLAGTVVATIVGKYLGYSWKSMEKSIIDSIGLVMQACLIIMIIGCLIGVWVAGGIVPGMVYYGLKIFTPKFFLVIVVLLCSIVSMATGSSWTTAGTIGVAAMGVGSGLGIPPAMTAGAIISGAIFGDKMSPLSDSTNLAPGIAGADLFDHIRHMVYTTGPSYIISIILFLFLGLNYQSGQVDAGAINDILATLESEFWISPLLLIAPVFVIAMVVLRIPAIPGMIGGTFVGIIFSAIQGLGFRDILSVLHYGYEITTQNELVNTLLNRGGLDSMMWTISLVICALSFGGVIERTGCLETIITVIMKFCKSRGSIILSNILVCISMNFIAADQYMAIVIPGKMYKPIYKRLNLKPKNLSRVLEDSGTLTSPLVPWSTCGAFYFATLGVHAFDYLPFTFLALINPIVSIIYGFTGITMEEFETAAETEGSNITNV</sequence>
<keyword evidence="5 9" id="KW-0812">Transmembrane</keyword>
<evidence type="ECO:0000313" key="11">
    <source>
        <dbReference type="EMBL" id="SHI92339.1"/>
    </source>
</evidence>
<keyword evidence="12" id="KW-1185">Reference proteome</keyword>
<evidence type="ECO:0000256" key="8">
    <source>
        <dbReference type="ARBA" id="ARBA00038435"/>
    </source>
</evidence>